<proteinExistence type="predicted"/>
<name>A0ACC2CIW2_DIPCM</name>
<organism evidence="1 2">
    <name type="scientific">Diphasiastrum complanatum</name>
    <name type="common">Issler's clubmoss</name>
    <name type="synonym">Lycopodium complanatum</name>
    <dbReference type="NCBI Taxonomy" id="34168"/>
    <lineage>
        <taxon>Eukaryota</taxon>
        <taxon>Viridiplantae</taxon>
        <taxon>Streptophyta</taxon>
        <taxon>Embryophyta</taxon>
        <taxon>Tracheophyta</taxon>
        <taxon>Lycopodiopsida</taxon>
        <taxon>Lycopodiales</taxon>
        <taxon>Lycopodiaceae</taxon>
        <taxon>Lycopodioideae</taxon>
        <taxon>Diphasiastrum</taxon>
    </lineage>
</organism>
<reference evidence="2" key="1">
    <citation type="journal article" date="2024" name="Proc. Natl. Acad. Sci. U.S.A.">
        <title>Extraordinary preservation of gene collinearity over three hundred million years revealed in homosporous lycophytes.</title>
        <authorList>
            <person name="Li C."/>
            <person name="Wickell D."/>
            <person name="Kuo L.Y."/>
            <person name="Chen X."/>
            <person name="Nie B."/>
            <person name="Liao X."/>
            <person name="Peng D."/>
            <person name="Ji J."/>
            <person name="Jenkins J."/>
            <person name="Williams M."/>
            <person name="Shu S."/>
            <person name="Plott C."/>
            <person name="Barry K."/>
            <person name="Rajasekar S."/>
            <person name="Grimwood J."/>
            <person name="Han X."/>
            <person name="Sun S."/>
            <person name="Hou Z."/>
            <person name="He W."/>
            <person name="Dai G."/>
            <person name="Sun C."/>
            <person name="Schmutz J."/>
            <person name="Leebens-Mack J.H."/>
            <person name="Li F.W."/>
            <person name="Wang L."/>
        </authorList>
    </citation>
    <scope>NUCLEOTIDE SEQUENCE [LARGE SCALE GENOMIC DNA]</scope>
    <source>
        <strain evidence="2">cv. PW_Plant_1</strain>
    </source>
</reference>
<comment type="caution">
    <text evidence="1">The sequence shown here is derived from an EMBL/GenBank/DDBJ whole genome shotgun (WGS) entry which is preliminary data.</text>
</comment>
<gene>
    <name evidence="1" type="ORF">O6H91_10G080400</name>
</gene>
<evidence type="ECO:0000313" key="1">
    <source>
        <dbReference type="EMBL" id="KAJ7541870.1"/>
    </source>
</evidence>
<dbReference type="Proteomes" id="UP001162992">
    <property type="component" value="Chromosome 10"/>
</dbReference>
<protein>
    <submittedName>
        <fullName evidence="1">Uncharacterized protein</fullName>
    </submittedName>
</protein>
<keyword evidence="2" id="KW-1185">Reference proteome</keyword>
<sequence length="139" mass="14768">MACCRGEGSCCPNGCFAHAFVLCFGLGFARSEDVCECTIPCFHYISAPGVESQQILCCTSTTTFSPAKTVATNSACFCNLCCCGFDFGNYAVESRPRPLTTTTITTPPIPVKICESPAAVPAEKPEHLQIDHQNTGDAI</sequence>
<dbReference type="EMBL" id="CM055101">
    <property type="protein sequence ID" value="KAJ7541870.1"/>
    <property type="molecule type" value="Genomic_DNA"/>
</dbReference>
<evidence type="ECO:0000313" key="2">
    <source>
        <dbReference type="Proteomes" id="UP001162992"/>
    </source>
</evidence>
<accession>A0ACC2CIW2</accession>